<dbReference type="InterPro" id="IPR012334">
    <property type="entry name" value="Pectin_lyas_fold"/>
</dbReference>
<dbReference type="EMBL" id="ACZK01000009">
    <property type="protein sequence ID" value="EHG24341.1"/>
    <property type="molecule type" value="Genomic_DNA"/>
</dbReference>
<dbReference type="eggNOG" id="ENOG502Z7PX">
    <property type="taxonomic scope" value="Bacteria"/>
</dbReference>
<protein>
    <recommendedName>
        <fullName evidence="3">Right handed beta helix domain-containing protein</fullName>
    </recommendedName>
</protein>
<dbReference type="InterPro" id="IPR011050">
    <property type="entry name" value="Pectin_lyase_fold/virulence"/>
</dbReference>
<sequence>MSKFFYIFALLFVAIGCVDDDQYIISNSASLRFNRDTLSLDTILAGFPTQTDTFKVYNPNNKSIRLTRAWLERGASSPFRVNIDGEMLANGVGIDFEIAKKDSMFVFFFLNTPEINKDTPELVQDRLFFQTEGGKVQNVVLRAYAQGVYRLKGLTISSDTTFTANRPYQIFDSLVVEQGATLKLLAGARLYFHPGASLIVRGKLQSEGSAQQNVVLRGDRLGNMLSGIPYDRIPNQWGGVYFAAESYENSLMYTDIHSGQYGIRCDSSDVSQTKLTMNGCIVHNVARDGLSLKSNKAIVINSQLTNAGGDCVSIKGGDVQFIHCTIAQFYPLVGGDGVALRFSNYDGSYSLPLTTLKVFNTIVTGRNKDDVQGVEQEKESNIAFNYLFRNCLLNTEKVADEHFLNCFWNEDNPKDFSNSKNFIPVFNYDKLIFTFQLDSLSQAVGHADIGISNNYPTDRMGCSRLQDNAPDIGCYERQ</sequence>
<reference evidence="1 2" key="1">
    <citation type="submission" date="2011-08" db="EMBL/GenBank/DDBJ databases">
        <title>The Genome Sequence of Prevotella sp. oral taxon 302 str. F0323.</title>
        <authorList>
            <consortium name="The Broad Institute Genome Sequencing Platform"/>
            <person name="Earl A."/>
            <person name="Ward D."/>
            <person name="Feldgarden M."/>
            <person name="Gevers D."/>
            <person name="Izard J."/>
            <person name="Blanton J.M."/>
            <person name="Baranova O.V."/>
            <person name="Tanner A.C."/>
            <person name="Dewhirst F.E."/>
            <person name="Young S.K."/>
            <person name="Zeng Q."/>
            <person name="Gargeya S."/>
            <person name="Fitzgerald M."/>
            <person name="Haas B."/>
            <person name="Abouelleil A."/>
            <person name="Alvarado L."/>
            <person name="Arachchi H.M."/>
            <person name="Berlin A."/>
            <person name="Brown A."/>
            <person name="Chapman S.B."/>
            <person name="Chen Z."/>
            <person name="Dunbar C."/>
            <person name="Freedman E."/>
            <person name="Gearin G."/>
            <person name="Gellesch M."/>
            <person name="Goldberg J."/>
            <person name="Griggs A."/>
            <person name="Gujja S."/>
            <person name="Heiman D."/>
            <person name="Howarth C."/>
            <person name="Larson L."/>
            <person name="Lui A."/>
            <person name="MacDonald P.J.P."/>
            <person name="Montmayeur A."/>
            <person name="Murphy C."/>
            <person name="Neiman D."/>
            <person name="Pearson M."/>
            <person name="Priest M."/>
            <person name="Roberts A."/>
            <person name="Saif S."/>
            <person name="Shea T."/>
            <person name="Shenoy N."/>
            <person name="Sisk P."/>
            <person name="Stolte C."/>
            <person name="Sykes S."/>
            <person name="Wortman J."/>
            <person name="Nusbaum C."/>
            <person name="Birren B."/>
        </authorList>
    </citation>
    <scope>NUCLEOTIDE SEQUENCE [LARGE SCALE GENOMIC DNA]</scope>
    <source>
        <strain evidence="1 2">F0323</strain>
    </source>
</reference>
<dbReference type="OrthoDB" id="1111178at2"/>
<dbReference type="STRING" id="679199.HMPREF9332_00251"/>
<accession>G5G9K0</accession>
<dbReference type="SUPFAM" id="SSF51126">
    <property type="entry name" value="Pectin lyase-like"/>
    <property type="match status" value="1"/>
</dbReference>
<keyword evidence="2" id="KW-1185">Reference proteome</keyword>
<organism evidence="1 2">
    <name type="scientific">Alloprevotella rava F0323</name>
    <dbReference type="NCBI Taxonomy" id="679199"/>
    <lineage>
        <taxon>Bacteria</taxon>
        <taxon>Pseudomonadati</taxon>
        <taxon>Bacteroidota</taxon>
        <taxon>Bacteroidia</taxon>
        <taxon>Bacteroidales</taxon>
        <taxon>Prevotellaceae</taxon>
        <taxon>Alloprevotella</taxon>
    </lineage>
</organism>
<evidence type="ECO:0000313" key="1">
    <source>
        <dbReference type="EMBL" id="EHG24341.1"/>
    </source>
</evidence>
<name>G5G9K0_9BACT</name>
<dbReference type="Gene3D" id="2.160.20.10">
    <property type="entry name" value="Single-stranded right-handed beta-helix, Pectin lyase-like"/>
    <property type="match status" value="1"/>
</dbReference>
<dbReference type="RefSeq" id="WP_009346662.1">
    <property type="nucleotide sequence ID" value="NZ_JH376827.1"/>
</dbReference>
<comment type="caution">
    <text evidence="1">The sequence shown here is derived from an EMBL/GenBank/DDBJ whole genome shotgun (WGS) entry which is preliminary data.</text>
</comment>
<evidence type="ECO:0000313" key="2">
    <source>
        <dbReference type="Proteomes" id="UP000015993"/>
    </source>
</evidence>
<evidence type="ECO:0008006" key="3">
    <source>
        <dbReference type="Google" id="ProtNLM"/>
    </source>
</evidence>
<dbReference type="Proteomes" id="UP000015993">
    <property type="component" value="Unassembled WGS sequence"/>
</dbReference>
<dbReference type="AlphaFoldDB" id="G5G9K0"/>
<gene>
    <name evidence="1" type="ORF">HMPREF9332_00251</name>
</gene>
<dbReference type="HOGENOM" id="CLU_040643_0_0_10"/>
<proteinExistence type="predicted"/>
<dbReference type="PROSITE" id="PS51257">
    <property type="entry name" value="PROKAR_LIPOPROTEIN"/>
    <property type="match status" value="1"/>
</dbReference>